<dbReference type="STRING" id="46177.SAMN05660976_00735"/>
<keyword evidence="2" id="KW-0238">DNA-binding</keyword>
<keyword evidence="6" id="KW-1185">Reference proteome</keyword>
<dbReference type="SMART" id="SM00895">
    <property type="entry name" value="FCD"/>
    <property type="match status" value="1"/>
</dbReference>
<dbReference type="PANTHER" id="PTHR43537:SF47">
    <property type="entry name" value="REGULATORY PROTEIN GNTR HTH"/>
    <property type="match status" value="1"/>
</dbReference>
<dbReference type="Pfam" id="PF00392">
    <property type="entry name" value="GntR"/>
    <property type="match status" value="1"/>
</dbReference>
<dbReference type="InterPro" id="IPR036390">
    <property type="entry name" value="WH_DNA-bd_sf"/>
</dbReference>
<dbReference type="Gene3D" id="1.20.120.530">
    <property type="entry name" value="GntR ligand-binding domain-like"/>
    <property type="match status" value="1"/>
</dbReference>
<dbReference type="CDD" id="cd07377">
    <property type="entry name" value="WHTH_GntR"/>
    <property type="match status" value="1"/>
</dbReference>
<gene>
    <name evidence="5" type="ORF">SAMN05660976_00735</name>
</gene>
<dbReference type="InterPro" id="IPR000524">
    <property type="entry name" value="Tscrpt_reg_HTH_GntR"/>
</dbReference>
<dbReference type="SMART" id="SM00345">
    <property type="entry name" value="HTH_GNTR"/>
    <property type="match status" value="1"/>
</dbReference>
<keyword evidence="3" id="KW-0804">Transcription</keyword>
<accession>A0A1H7IBJ2</accession>
<dbReference type="Gene3D" id="1.10.10.10">
    <property type="entry name" value="Winged helix-like DNA-binding domain superfamily/Winged helix DNA-binding domain"/>
    <property type="match status" value="1"/>
</dbReference>
<dbReference type="GO" id="GO:0003700">
    <property type="term" value="F:DNA-binding transcription factor activity"/>
    <property type="evidence" value="ECO:0007669"/>
    <property type="project" value="InterPro"/>
</dbReference>
<dbReference type="InterPro" id="IPR011711">
    <property type="entry name" value="GntR_C"/>
</dbReference>
<sequence>MTKSPGLRHGPVVPQLESLLRERIRQGRWKSGERLPSEVRLAAELGVGRSTVREAVRLLAHDGWLVVRHGSGTFVADPPPSAGEDGDLRGLLRRARVLEAFEVRRALEVEAARLAAARIRPEDVEELRALLHGRQERLGGDPAAFVDADLGFHRAVVDLAGNAVLSGLYATVQPVLRAALVELVVHETDLPDMSYAHADLLTALAHGDADGAIAATVEHLDAVITLVRSGEGGR</sequence>
<dbReference type="InterPro" id="IPR008920">
    <property type="entry name" value="TF_FadR/GntR_C"/>
</dbReference>
<dbReference type="PANTHER" id="PTHR43537">
    <property type="entry name" value="TRANSCRIPTIONAL REGULATOR, GNTR FAMILY"/>
    <property type="match status" value="1"/>
</dbReference>
<dbReference type="EMBL" id="FOBF01000002">
    <property type="protein sequence ID" value="SEK59232.1"/>
    <property type="molecule type" value="Genomic_DNA"/>
</dbReference>
<evidence type="ECO:0000259" key="4">
    <source>
        <dbReference type="PROSITE" id="PS50949"/>
    </source>
</evidence>
<dbReference type="SUPFAM" id="SSF48008">
    <property type="entry name" value="GntR ligand-binding domain-like"/>
    <property type="match status" value="1"/>
</dbReference>
<evidence type="ECO:0000256" key="1">
    <source>
        <dbReference type="ARBA" id="ARBA00023015"/>
    </source>
</evidence>
<organism evidence="5 6">
    <name type="scientific">Nonomuraea pusilla</name>
    <dbReference type="NCBI Taxonomy" id="46177"/>
    <lineage>
        <taxon>Bacteria</taxon>
        <taxon>Bacillati</taxon>
        <taxon>Actinomycetota</taxon>
        <taxon>Actinomycetes</taxon>
        <taxon>Streptosporangiales</taxon>
        <taxon>Streptosporangiaceae</taxon>
        <taxon>Nonomuraea</taxon>
    </lineage>
</organism>
<evidence type="ECO:0000313" key="6">
    <source>
        <dbReference type="Proteomes" id="UP000198953"/>
    </source>
</evidence>
<dbReference type="GO" id="GO:0003677">
    <property type="term" value="F:DNA binding"/>
    <property type="evidence" value="ECO:0007669"/>
    <property type="project" value="UniProtKB-KW"/>
</dbReference>
<dbReference type="PROSITE" id="PS50949">
    <property type="entry name" value="HTH_GNTR"/>
    <property type="match status" value="1"/>
</dbReference>
<protein>
    <submittedName>
        <fullName evidence="5">Transcriptional regulator, GntR family</fullName>
    </submittedName>
</protein>
<dbReference type="Proteomes" id="UP000198953">
    <property type="component" value="Unassembled WGS sequence"/>
</dbReference>
<evidence type="ECO:0000256" key="3">
    <source>
        <dbReference type="ARBA" id="ARBA00023163"/>
    </source>
</evidence>
<proteinExistence type="predicted"/>
<dbReference type="AlphaFoldDB" id="A0A1H7IBJ2"/>
<keyword evidence="1" id="KW-0805">Transcription regulation</keyword>
<dbReference type="SUPFAM" id="SSF46785">
    <property type="entry name" value="Winged helix' DNA-binding domain"/>
    <property type="match status" value="1"/>
</dbReference>
<reference evidence="5 6" key="1">
    <citation type="submission" date="2016-10" db="EMBL/GenBank/DDBJ databases">
        <authorList>
            <person name="de Groot N.N."/>
        </authorList>
    </citation>
    <scope>NUCLEOTIDE SEQUENCE [LARGE SCALE GENOMIC DNA]</scope>
    <source>
        <strain evidence="5 6">DSM 43357</strain>
    </source>
</reference>
<dbReference type="OrthoDB" id="3575876at2"/>
<dbReference type="InterPro" id="IPR036388">
    <property type="entry name" value="WH-like_DNA-bd_sf"/>
</dbReference>
<feature type="domain" description="HTH gntR-type" evidence="4">
    <location>
        <begin position="10"/>
        <end position="78"/>
    </location>
</feature>
<dbReference type="Pfam" id="PF07729">
    <property type="entry name" value="FCD"/>
    <property type="match status" value="1"/>
</dbReference>
<name>A0A1H7IBJ2_9ACTN</name>
<evidence type="ECO:0000256" key="2">
    <source>
        <dbReference type="ARBA" id="ARBA00023125"/>
    </source>
</evidence>
<evidence type="ECO:0000313" key="5">
    <source>
        <dbReference type="EMBL" id="SEK59232.1"/>
    </source>
</evidence>
<dbReference type="PRINTS" id="PR00035">
    <property type="entry name" value="HTHGNTR"/>
</dbReference>
<dbReference type="RefSeq" id="WP_091098256.1">
    <property type="nucleotide sequence ID" value="NZ_FOBF01000002.1"/>
</dbReference>